<evidence type="ECO:0000313" key="4">
    <source>
        <dbReference type="Proteomes" id="UP000004386"/>
    </source>
</evidence>
<dbReference type="EMBL" id="ACQA01000001">
    <property type="protein sequence ID" value="EEQ95923.1"/>
    <property type="molecule type" value="Genomic_DNA"/>
</dbReference>
<comment type="caution">
    <text evidence="3">The sequence shown here is derived from an EMBL/GenBank/DDBJ whole genome shotgun (WGS) entry which is preliminary data.</text>
</comment>
<dbReference type="PANTHER" id="PTHR44051:SF21">
    <property type="entry name" value="GLUTATHIONE S-TRANSFERASE FAMILY PROTEIN"/>
    <property type="match status" value="1"/>
</dbReference>
<dbReference type="SFLD" id="SFLDS00019">
    <property type="entry name" value="Glutathione_Transferase_(cytos"/>
    <property type="match status" value="1"/>
</dbReference>
<dbReference type="Gene3D" id="1.20.1050.10">
    <property type="match status" value="1"/>
</dbReference>
<dbReference type="SFLD" id="SFLDG01150">
    <property type="entry name" value="Main.1:_Beta-like"/>
    <property type="match status" value="1"/>
</dbReference>
<proteinExistence type="predicted"/>
<dbReference type="PROSITE" id="PS50404">
    <property type="entry name" value="GST_NTER"/>
    <property type="match status" value="1"/>
</dbReference>
<feature type="domain" description="GST C-terminal" evidence="2">
    <location>
        <begin position="115"/>
        <end position="233"/>
    </location>
</feature>
<dbReference type="SUPFAM" id="SSF52833">
    <property type="entry name" value="Thioredoxin-like"/>
    <property type="match status" value="1"/>
</dbReference>
<dbReference type="Pfam" id="PF13409">
    <property type="entry name" value="GST_N_2"/>
    <property type="match status" value="1"/>
</dbReference>
<evidence type="ECO:0000259" key="1">
    <source>
        <dbReference type="PROSITE" id="PS50404"/>
    </source>
</evidence>
<dbReference type="InterPro" id="IPR036249">
    <property type="entry name" value="Thioredoxin-like_sf"/>
</dbReference>
<dbReference type="InterPro" id="IPR040079">
    <property type="entry name" value="Glutathione_S-Trfase"/>
</dbReference>
<dbReference type="HOGENOM" id="CLU_011226_6_4_5"/>
<dbReference type="InterPro" id="IPR004045">
    <property type="entry name" value="Glutathione_S-Trfase_N"/>
</dbReference>
<evidence type="ECO:0000259" key="2">
    <source>
        <dbReference type="PROSITE" id="PS50405"/>
    </source>
</evidence>
<reference evidence="3 4" key="1">
    <citation type="submission" date="2009-05" db="EMBL/GenBank/DDBJ databases">
        <authorList>
            <person name="Setubal J.C."/>
            <person name="Boyle S."/>
            <person name="Crasta O.R."/>
            <person name="Gillespie J.J."/>
            <person name="Kenyon R.W."/>
            <person name="Lu J."/>
            <person name="Mane S."/>
            <person name="Nagrani S."/>
            <person name="Shallom J.M."/>
            <person name="Shallom S."/>
            <person name="Shukla M."/>
            <person name="Snyder E.E."/>
            <person name="Sobral B.W."/>
            <person name="Wattam A.R."/>
            <person name="Will R."/>
            <person name="Williams K."/>
            <person name="Yoo H."/>
            <person name="Munk C."/>
            <person name="Tapia R."/>
            <person name="Green L."/>
            <person name="Rogers Y."/>
            <person name="Detter J.C."/>
            <person name="Bruce D."/>
            <person name="Brettin T.S."/>
            <person name="Tsolis R."/>
        </authorList>
    </citation>
    <scope>NUCLEOTIDE SEQUENCE [LARGE SCALE GENOMIC DNA]</scope>
    <source>
        <strain evidence="3 4">LMG 3301</strain>
    </source>
</reference>
<organism evidence="3 4">
    <name type="scientific">Brucella intermedia LMG 3301</name>
    <dbReference type="NCBI Taxonomy" id="641118"/>
    <lineage>
        <taxon>Bacteria</taxon>
        <taxon>Pseudomonadati</taxon>
        <taxon>Pseudomonadota</taxon>
        <taxon>Alphaproteobacteria</taxon>
        <taxon>Hyphomicrobiales</taxon>
        <taxon>Brucellaceae</taxon>
        <taxon>Brucella/Ochrobactrum group</taxon>
        <taxon>Brucella</taxon>
    </lineage>
</organism>
<protein>
    <submittedName>
        <fullName evidence="3">Protein ligF</fullName>
    </submittedName>
</protein>
<dbReference type="Gene3D" id="3.40.30.10">
    <property type="entry name" value="Glutaredoxin"/>
    <property type="match status" value="1"/>
</dbReference>
<dbReference type="InterPro" id="IPR010987">
    <property type="entry name" value="Glutathione-S-Trfase_C-like"/>
</dbReference>
<dbReference type="PROSITE" id="PS50405">
    <property type="entry name" value="GST_CTER"/>
    <property type="match status" value="1"/>
</dbReference>
<dbReference type="AlphaFoldDB" id="C4WK92"/>
<dbReference type="SUPFAM" id="SSF47616">
    <property type="entry name" value="GST C-terminal domain-like"/>
    <property type="match status" value="1"/>
</dbReference>
<dbReference type="InterPro" id="IPR036282">
    <property type="entry name" value="Glutathione-S-Trfase_C_sf"/>
</dbReference>
<evidence type="ECO:0000313" key="3">
    <source>
        <dbReference type="EMBL" id="EEQ95923.1"/>
    </source>
</evidence>
<sequence length="238" mass="26245">MQNPAALLPGFFISFSREKAHPATSYREDEMAELKLYTNPMSRGRIARWMLEEIGKPYDVEILDFGPPMKGPDYCTINPMGKVPALRHGDAVVTEVAAICAYLATTFPEAGLAPHPNERANFFRWLFFTSGPVEAALSNHALGVEIPADKQGMVGYGNYDTVVNTLEKAVSQHPYITGDRFTAADVYVGSHVGWGLRFGTLPARGAFVAYWDRLKDRPAMKRATELDEAAAAATQHSY</sequence>
<name>C4WK92_9HYPH</name>
<gene>
    <name evidence="3" type="ORF">OINT_1001325</name>
</gene>
<dbReference type="Proteomes" id="UP000004386">
    <property type="component" value="Unassembled WGS sequence"/>
</dbReference>
<dbReference type="SFLD" id="SFLDG00358">
    <property type="entry name" value="Main_(cytGST)"/>
    <property type="match status" value="1"/>
</dbReference>
<dbReference type="CDD" id="cd03207">
    <property type="entry name" value="GST_C_8"/>
    <property type="match status" value="1"/>
</dbReference>
<feature type="domain" description="GST N-terminal" evidence="1">
    <location>
        <begin position="31"/>
        <end position="111"/>
    </location>
</feature>
<dbReference type="CDD" id="cd03046">
    <property type="entry name" value="GST_N_GTT1_like"/>
    <property type="match status" value="1"/>
</dbReference>
<accession>C4WK92</accession>
<dbReference type="PANTHER" id="PTHR44051">
    <property type="entry name" value="GLUTATHIONE S-TRANSFERASE-RELATED"/>
    <property type="match status" value="1"/>
</dbReference>